<dbReference type="Pfam" id="PF03031">
    <property type="entry name" value="NIF"/>
    <property type="match status" value="1"/>
</dbReference>
<evidence type="ECO:0000259" key="2">
    <source>
        <dbReference type="PROSITE" id="PS50969"/>
    </source>
</evidence>
<dbReference type="InterPro" id="IPR050365">
    <property type="entry name" value="TIM50"/>
</dbReference>
<dbReference type="Gene3D" id="3.40.50.1000">
    <property type="entry name" value="HAD superfamily/HAD-like"/>
    <property type="match status" value="1"/>
</dbReference>
<feature type="compositionally biased region" description="Basic and acidic residues" evidence="1">
    <location>
        <begin position="29"/>
        <end position="48"/>
    </location>
</feature>
<sequence>MEKRKRLSNTLNKIYTSKQTKYGMQKLNRSTDRMNKKDENRSPPKVRKEDIVTQAPAIMEPQRDEVIQRVAEYLKTPIDDSYYPTEICIYNPFIYNDWISSNPMKLRSGKNFEANLQCYTDLRENLATPKMLLPSFESKKTLVLDLDETLVHSSFASTPEAQIIVPIEINGNILDIYVQIRPGAKYFIEEVSKIYEVIIYTASISRYAQPLIRQLDPKELCKYHLYREHCTICGSSFVKDLAFLGRDLKDVIIIDNSPNAYAFQQENAIPISSWYNDLCDTSLYQILPILLKLSKVEDVREYLPRIVQNDKLSMLSAYKVLGIDFGIKHEYEELLNTVLNDSKIESVENAQNVSNTPNLTATLKSLAHNGDDSCEEQGNGRVSDSNRIGKEVVLTNVKGSHPKKLMINTWASTGNCFKIIADDSINASKVTRKKLDKLSSPTLTHRRVRKKLNRSQDYSQRSLGNRKYSKKRKSSCKIKLRNPKARVSLASSREVNRHNQLNASHYLPKNHSISIFSSKKTQKLIRIPTFDSKKPRNLSKTSSKNKRISHPTHKPMLSTLKTPLKGLISSPNCRLAPSNPTTHPQPSLQNPQIPQISVSFTPCDSKPSKKLQKRRKKKNLPHQTISMSNPFKITL</sequence>
<dbReference type="SMART" id="SM00577">
    <property type="entry name" value="CPDc"/>
    <property type="match status" value="1"/>
</dbReference>
<dbReference type="InterPro" id="IPR011948">
    <property type="entry name" value="Dullard_phosphatase"/>
</dbReference>
<dbReference type="GO" id="GO:0016791">
    <property type="term" value="F:phosphatase activity"/>
    <property type="evidence" value="ECO:0007669"/>
    <property type="project" value="InterPro"/>
</dbReference>
<feature type="domain" description="FCP1 homology" evidence="2">
    <location>
        <begin position="135"/>
        <end position="293"/>
    </location>
</feature>
<dbReference type="Proteomes" id="UP001295684">
    <property type="component" value="Unassembled WGS sequence"/>
</dbReference>
<organism evidence="3 4">
    <name type="scientific">Euplotes crassus</name>
    <dbReference type="NCBI Taxonomy" id="5936"/>
    <lineage>
        <taxon>Eukaryota</taxon>
        <taxon>Sar</taxon>
        <taxon>Alveolata</taxon>
        <taxon>Ciliophora</taxon>
        <taxon>Intramacronucleata</taxon>
        <taxon>Spirotrichea</taxon>
        <taxon>Hypotrichia</taxon>
        <taxon>Euplotida</taxon>
        <taxon>Euplotidae</taxon>
        <taxon>Moneuplotes</taxon>
    </lineage>
</organism>
<feature type="compositionally biased region" description="Basic residues" evidence="1">
    <location>
        <begin position="467"/>
        <end position="484"/>
    </location>
</feature>
<dbReference type="InterPro" id="IPR004274">
    <property type="entry name" value="FCP1_dom"/>
</dbReference>
<evidence type="ECO:0000313" key="3">
    <source>
        <dbReference type="EMBL" id="CAI2360138.1"/>
    </source>
</evidence>
<dbReference type="FunFam" id="3.40.50.1000:FF:000093">
    <property type="entry name" value="NLI interacting factor-like phosphatase family protein"/>
    <property type="match status" value="1"/>
</dbReference>
<proteinExistence type="predicted"/>
<reference evidence="3" key="1">
    <citation type="submission" date="2023-07" db="EMBL/GenBank/DDBJ databases">
        <authorList>
            <consortium name="AG Swart"/>
            <person name="Singh M."/>
            <person name="Singh A."/>
            <person name="Seah K."/>
            <person name="Emmerich C."/>
        </authorList>
    </citation>
    <scope>NUCLEOTIDE SEQUENCE</scope>
    <source>
        <strain evidence="3">DP1</strain>
    </source>
</reference>
<comment type="caution">
    <text evidence="3">The sequence shown here is derived from an EMBL/GenBank/DDBJ whole genome shotgun (WGS) entry which is preliminary data.</text>
</comment>
<feature type="region of interest" description="Disordered" evidence="1">
    <location>
        <begin position="531"/>
        <end position="635"/>
    </location>
</feature>
<evidence type="ECO:0000313" key="4">
    <source>
        <dbReference type="Proteomes" id="UP001295684"/>
    </source>
</evidence>
<feature type="compositionally biased region" description="Polar residues" evidence="1">
    <location>
        <begin position="578"/>
        <end position="602"/>
    </location>
</feature>
<dbReference type="EMBL" id="CAMPGE010001356">
    <property type="protein sequence ID" value="CAI2360138.1"/>
    <property type="molecule type" value="Genomic_DNA"/>
</dbReference>
<dbReference type="InterPro" id="IPR036412">
    <property type="entry name" value="HAD-like_sf"/>
</dbReference>
<dbReference type="CDD" id="cd07521">
    <property type="entry name" value="HAD_FCP1-like"/>
    <property type="match status" value="1"/>
</dbReference>
<feature type="compositionally biased region" description="Polar residues" evidence="1">
    <location>
        <begin position="622"/>
        <end position="635"/>
    </location>
</feature>
<dbReference type="InterPro" id="IPR023214">
    <property type="entry name" value="HAD_sf"/>
</dbReference>
<accession>A0AAD1U1F3</accession>
<feature type="compositionally biased region" description="Basic residues" evidence="1">
    <location>
        <begin position="543"/>
        <end position="553"/>
    </location>
</feature>
<keyword evidence="4" id="KW-1185">Reference proteome</keyword>
<dbReference type="PROSITE" id="PS50969">
    <property type="entry name" value="FCP1"/>
    <property type="match status" value="1"/>
</dbReference>
<dbReference type="PANTHER" id="PTHR12210">
    <property type="entry name" value="DULLARD PROTEIN PHOSPHATASE"/>
    <property type="match status" value="1"/>
</dbReference>
<name>A0AAD1U1F3_EUPCR</name>
<feature type="region of interest" description="Disordered" evidence="1">
    <location>
        <begin position="22"/>
        <end position="48"/>
    </location>
</feature>
<feature type="compositionally biased region" description="Basic residues" evidence="1">
    <location>
        <begin position="608"/>
        <end position="620"/>
    </location>
</feature>
<gene>
    <name evidence="3" type="ORF">ECRASSUSDP1_LOCUS1436</name>
</gene>
<dbReference type="NCBIfam" id="TIGR02251">
    <property type="entry name" value="HIF-SF_euk"/>
    <property type="match status" value="1"/>
</dbReference>
<dbReference type="SUPFAM" id="SSF56784">
    <property type="entry name" value="HAD-like"/>
    <property type="match status" value="1"/>
</dbReference>
<feature type="region of interest" description="Disordered" evidence="1">
    <location>
        <begin position="451"/>
        <end position="484"/>
    </location>
</feature>
<dbReference type="AlphaFoldDB" id="A0AAD1U1F3"/>
<evidence type="ECO:0000256" key="1">
    <source>
        <dbReference type="SAM" id="MobiDB-lite"/>
    </source>
</evidence>
<protein>
    <recommendedName>
        <fullName evidence="2">FCP1 homology domain-containing protein</fullName>
    </recommendedName>
</protein>